<dbReference type="Proteomes" id="UP000324748">
    <property type="component" value="Unassembled WGS sequence"/>
</dbReference>
<evidence type="ECO:0000259" key="3">
    <source>
        <dbReference type="Pfam" id="PF02782"/>
    </source>
</evidence>
<dbReference type="InterPro" id="IPR043129">
    <property type="entry name" value="ATPase_NBD"/>
</dbReference>
<comment type="caution">
    <text evidence="4">The sequence shown here is derived from an EMBL/GenBank/DDBJ whole genome shotgun (WGS) entry which is preliminary data.</text>
</comment>
<accession>A0A5B0PTU0</accession>
<keyword evidence="1" id="KW-0808">Transferase</keyword>
<reference evidence="4 5" key="1">
    <citation type="submission" date="2019-05" db="EMBL/GenBank/DDBJ databases">
        <title>Emergence of the Ug99 lineage of the wheat stem rust pathogen through somatic hybridization.</title>
        <authorList>
            <person name="Li F."/>
            <person name="Upadhyaya N.M."/>
            <person name="Sperschneider J."/>
            <person name="Matny O."/>
            <person name="Nguyen-Phuc H."/>
            <person name="Mago R."/>
            <person name="Raley C."/>
            <person name="Miller M.E."/>
            <person name="Silverstein K.A.T."/>
            <person name="Henningsen E."/>
            <person name="Hirsch C.D."/>
            <person name="Visser B."/>
            <person name="Pretorius Z.A."/>
            <person name="Steffenson B.J."/>
            <person name="Schwessinger B."/>
            <person name="Dodds P.N."/>
            <person name="Figueroa M."/>
        </authorList>
    </citation>
    <scope>NUCLEOTIDE SEQUENCE [LARGE SCALE GENOMIC DNA]</scope>
    <source>
        <strain evidence="4">21-0</strain>
    </source>
</reference>
<sequence>MKGMLIGMSLDKGVMDLALRYLITCEAIALQTRQIVDKMNDQGHNISAIFMSGGLVKKCCLDAVDR</sequence>
<dbReference type="GO" id="GO:0019321">
    <property type="term" value="P:pentose metabolic process"/>
    <property type="evidence" value="ECO:0007669"/>
    <property type="project" value="TreeGrafter"/>
</dbReference>
<feature type="domain" description="Carbohydrate kinase FGGY C-terminal" evidence="3">
    <location>
        <begin position="1"/>
        <end position="57"/>
    </location>
</feature>
<keyword evidence="2" id="KW-0418">Kinase</keyword>
<gene>
    <name evidence="4" type="ORF">PGT21_010856</name>
</gene>
<dbReference type="OrthoDB" id="2986945at2759"/>
<protein>
    <recommendedName>
        <fullName evidence="3">Carbohydrate kinase FGGY C-terminal domain-containing protein</fullName>
    </recommendedName>
</protein>
<name>A0A5B0PTU0_PUCGR</name>
<dbReference type="GO" id="GO:0005737">
    <property type="term" value="C:cytoplasm"/>
    <property type="evidence" value="ECO:0007669"/>
    <property type="project" value="TreeGrafter"/>
</dbReference>
<dbReference type="PANTHER" id="PTHR43435">
    <property type="entry name" value="RIBULOKINASE"/>
    <property type="match status" value="1"/>
</dbReference>
<keyword evidence="5" id="KW-1185">Reference proteome</keyword>
<evidence type="ECO:0000313" key="4">
    <source>
        <dbReference type="EMBL" id="KAA1104102.1"/>
    </source>
</evidence>
<dbReference type="AlphaFoldDB" id="A0A5B0PTU0"/>
<organism evidence="4 5">
    <name type="scientific">Puccinia graminis f. sp. tritici</name>
    <dbReference type="NCBI Taxonomy" id="56615"/>
    <lineage>
        <taxon>Eukaryota</taxon>
        <taxon>Fungi</taxon>
        <taxon>Dikarya</taxon>
        <taxon>Basidiomycota</taxon>
        <taxon>Pucciniomycotina</taxon>
        <taxon>Pucciniomycetes</taxon>
        <taxon>Pucciniales</taxon>
        <taxon>Pucciniaceae</taxon>
        <taxon>Puccinia</taxon>
    </lineage>
</organism>
<evidence type="ECO:0000256" key="2">
    <source>
        <dbReference type="ARBA" id="ARBA00022777"/>
    </source>
</evidence>
<proteinExistence type="predicted"/>
<dbReference type="InterPro" id="IPR018485">
    <property type="entry name" value="FGGY_C"/>
</dbReference>
<dbReference type="Pfam" id="PF02782">
    <property type="entry name" value="FGGY_C"/>
    <property type="match status" value="1"/>
</dbReference>
<dbReference type="Gene3D" id="1.20.58.2240">
    <property type="match status" value="1"/>
</dbReference>
<evidence type="ECO:0000313" key="5">
    <source>
        <dbReference type="Proteomes" id="UP000324748"/>
    </source>
</evidence>
<evidence type="ECO:0000256" key="1">
    <source>
        <dbReference type="ARBA" id="ARBA00022679"/>
    </source>
</evidence>
<dbReference type="PANTHER" id="PTHR43435:SF4">
    <property type="entry name" value="FGGY CARBOHYDRATE KINASE DOMAIN-CONTAINING PROTEIN"/>
    <property type="match status" value="1"/>
</dbReference>
<dbReference type="SUPFAM" id="SSF53067">
    <property type="entry name" value="Actin-like ATPase domain"/>
    <property type="match status" value="1"/>
</dbReference>
<dbReference type="GO" id="GO:0019150">
    <property type="term" value="F:D-ribulokinase activity"/>
    <property type="evidence" value="ECO:0007669"/>
    <property type="project" value="TreeGrafter"/>
</dbReference>
<dbReference type="EMBL" id="VSWC01000041">
    <property type="protein sequence ID" value="KAA1104102.1"/>
    <property type="molecule type" value="Genomic_DNA"/>
</dbReference>